<gene>
    <name evidence="1" type="ORF">ACFFJP_07215</name>
</gene>
<dbReference type="EMBL" id="JBHLXP010000001">
    <property type="protein sequence ID" value="MFC0048076.1"/>
    <property type="molecule type" value="Genomic_DNA"/>
</dbReference>
<reference evidence="1 2" key="1">
    <citation type="submission" date="2024-09" db="EMBL/GenBank/DDBJ databases">
        <authorList>
            <person name="Sun Q."/>
            <person name="Mori K."/>
        </authorList>
    </citation>
    <scope>NUCLEOTIDE SEQUENCE [LARGE SCALE GENOMIC DNA]</scope>
    <source>
        <strain evidence="1 2">KCTC 23315</strain>
    </source>
</reference>
<sequence length="83" mass="9419">MDSPCVACCKLNNDKICTGCYRHIEEIVDWNKRTDAEHLQILQRCAARRQEIDAQNSPTSAITSVEWQSAKQALALKKQSRLS</sequence>
<dbReference type="Proteomes" id="UP001589813">
    <property type="component" value="Unassembled WGS sequence"/>
</dbReference>
<dbReference type="RefSeq" id="WP_377241926.1">
    <property type="nucleotide sequence ID" value="NZ_JBHLXP010000001.1"/>
</dbReference>
<evidence type="ECO:0000313" key="2">
    <source>
        <dbReference type="Proteomes" id="UP001589813"/>
    </source>
</evidence>
<evidence type="ECO:0000313" key="1">
    <source>
        <dbReference type="EMBL" id="MFC0048076.1"/>
    </source>
</evidence>
<accession>A0ABV6BB32</accession>
<proteinExistence type="predicted"/>
<comment type="caution">
    <text evidence="1">The sequence shown here is derived from an EMBL/GenBank/DDBJ whole genome shotgun (WGS) entry which is preliminary data.</text>
</comment>
<dbReference type="InterPro" id="IPR010710">
    <property type="entry name" value="DUF1289"/>
</dbReference>
<keyword evidence="2" id="KW-1185">Reference proteome</keyword>
<name>A0ABV6BB32_9GAMM</name>
<protein>
    <submittedName>
        <fullName evidence="1">DUF1289 domain-containing protein</fullName>
    </submittedName>
</protein>
<dbReference type="Pfam" id="PF06945">
    <property type="entry name" value="DUF1289"/>
    <property type="match status" value="1"/>
</dbReference>
<organism evidence="1 2">
    <name type="scientific">Rheinheimera tilapiae</name>
    <dbReference type="NCBI Taxonomy" id="875043"/>
    <lineage>
        <taxon>Bacteria</taxon>
        <taxon>Pseudomonadati</taxon>
        <taxon>Pseudomonadota</taxon>
        <taxon>Gammaproteobacteria</taxon>
        <taxon>Chromatiales</taxon>
        <taxon>Chromatiaceae</taxon>
        <taxon>Rheinheimera</taxon>
    </lineage>
</organism>
<dbReference type="PANTHER" id="PTHR35175">
    <property type="entry name" value="DUF1289 DOMAIN-CONTAINING PROTEIN"/>
    <property type="match status" value="1"/>
</dbReference>
<dbReference type="PANTHER" id="PTHR35175:SF2">
    <property type="entry name" value="DUF1289 DOMAIN-CONTAINING PROTEIN"/>
    <property type="match status" value="1"/>
</dbReference>